<proteinExistence type="predicted"/>
<dbReference type="RefSeq" id="XP_022286436.1">
    <property type="nucleotide sequence ID" value="XM_022430728.1"/>
</dbReference>
<evidence type="ECO:0000313" key="1">
    <source>
        <dbReference type="Proteomes" id="UP000694844"/>
    </source>
</evidence>
<dbReference type="KEGG" id="cvn:111099447"/>
<organism evidence="1 2">
    <name type="scientific">Crassostrea virginica</name>
    <name type="common">Eastern oyster</name>
    <dbReference type="NCBI Taxonomy" id="6565"/>
    <lineage>
        <taxon>Eukaryota</taxon>
        <taxon>Metazoa</taxon>
        <taxon>Spiralia</taxon>
        <taxon>Lophotrochozoa</taxon>
        <taxon>Mollusca</taxon>
        <taxon>Bivalvia</taxon>
        <taxon>Autobranchia</taxon>
        <taxon>Pteriomorphia</taxon>
        <taxon>Ostreida</taxon>
        <taxon>Ostreoidea</taxon>
        <taxon>Ostreidae</taxon>
        <taxon>Crassostrea</taxon>
    </lineage>
</organism>
<gene>
    <name evidence="2" type="primary">LOC111099447</name>
</gene>
<protein>
    <submittedName>
        <fullName evidence="2">Uncharacterized protein LOC111099447</fullName>
    </submittedName>
</protein>
<keyword evidence="1" id="KW-1185">Reference proteome</keyword>
<dbReference type="OrthoDB" id="6150823at2759"/>
<name>A0A8B8A4M4_CRAVI</name>
<evidence type="ECO:0000313" key="2">
    <source>
        <dbReference type="RefSeq" id="XP_022286436.1"/>
    </source>
</evidence>
<dbReference type="Proteomes" id="UP000694844">
    <property type="component" value="Chromosome 6"/>
</dbReference>
<reference evidence="2" key="1">
    <citation type="submission" date="2025-08" db="UniProtKB">
        <authorList>
            <consortium name="RefSeq"/>
        </authorList>
    </citation>
    <scope>IDENTIFICATION</scope>
    <source>
        <tissue evidence="2">Whole sample</tissue>
    </source>
</reference>
<dbReference type="AlphaFoldDB" id="A0A8B8A4M4"/>
<sequence length="213" mass="24818">MKETEMIITTNTMLSFTLAFFVGFLMIIRQTIAMEIQHKQNKNQNTYGICQQSLATIRVVSGCPRNQQEWIQRADTMECDLVQQNCTEHAEFTYHCLPNTHWNETYEVCAPRKLILLSFCAEFNVEGLRIQENYDHPCSGESTPCPNFYSSDESFKYQQCYRNIKPMKQSIAEPKNKHKTPTLYRSSSDGINDMFYPMKYSAFILVLLMRIAV</sequence>
<dbReference type="GeneID" id="111099447"/>
<accession>A0A8B8A4M4</accession>